<dbReference type="AlphaFoldDB" id="A0A0F4GFY7"/>
<protein>
    <recommendedName>
        <fullName evidence="3">SnoaL-like domain-containing protein</fullName>
    </recommendedName>
</protein>
<gene>
    <name evidence="1" type="ORF">TI39_contig900g00007</name>
</gene>
<evidence type="ECO:0008006" key="3">
    <source>
        <dbReference type="Google" id="ProtNLM"/>
    </source>
</evidence>
<proteinExistence type="predicted"/>
<dbReference type="PANTHER" id="PTHR34213:SF2">
    <property type="entry name" value="NUCLEAR TRANSPORT FACTOR 2 (NTF2) FAMILY PROTEIN"/>
    <property type="match status" value="1"/>
</dbReference>
<dbReference type="SUPFAM" id="SSF54427">
    <property type="entry name" value="NTF2-like"/>
    <property type="match status" value="1"/>
</dbReference>
<accession>A0A0F4GFY7</accession>
<dbReference type="Gene3D" id="3.10.450.50">
    <property type="match status" value="1"/>
</dbReference>
<organism evidence="1 2">
    <name type="scientific">Zymoseptoria brevis</name>
    <dbReference type="NCBI Taxonomy" id="1047168"/>
    <lineage>
        <taxon>Eukaryota</taxon>
        <taxon>Fungi</taxon>
        <taxon>Dikarya</taxon>
        <taxon>Ascomycota</taxon>
        <taxon>Pezizomycotina</taxon>
        <taxon>Dothideomycetes</taxon>
        <taxon>Dothideomycetidae</taxon>
        <taxon>Mycosphaerellales</taxon>
        <taxon>Mycosphaerellaceae</taxon>
        <taxon>Zymoseptoria</taxon>
    </lineage>
</organism>
<comment type="caution">
    <text evidence="1">The sequence shown here is derived from an EMBL/GenBank/DDBJ whole genome shotgun (WGS) entry which is preliminary data.</text>
</comment>
<evidence type="ECO:0000313" key="1">
    <source>
        <dbReference type="EMBL" id="KJX95907.1"/>
    </source>
</evidence>
<keyword evidence="2" id="KW-1185">Reference proteome</keyword>
<dbReference type="PANTHER" id="PTHR34213">
    <property type="entry name" value="NUCLEAR TRANSPORT FACTOR 2 (NTF2) FAMILY PROTEIN"/>
    <property type="match status" value="1"/>
</dbReference>
<dbReference type="EMBL" id="LAFY01000892">
    <property type="protein sequence ID" value="KJX95907.1"/>
    <property type="molecule type" value="Genomic_DNA"/>
</dbReference>
<dbReference type="InterPro" id="IPR032710">
    <property type="entry name" value="NTF2-like_dom_sf"/>
</dbReference>
<sequence length="255" mass="28244">MSEIHLLPILSRPLNNNNNNHLINQPYMRPFAPQSTRTIAKPTLTAVRSAPITAFRFNPTSFTFTPKTNMSSSTTSSSSQYGELKVENTNINTAPGVDLTSTQKTLLGSVLDLFAGRPSLAKLQLWTDDATFTDPITIAEGRKQYEPQWYGLQKAFSEIERKSHEVTSGGNPIEMDMTTRYVVKGINKEQTISSKVKVHLDAAGEKIVKVEDLWNGDMDKDSSFKNALRKVNANTVPLAVKVPKNAEEDAKMGNQ</sequence>
<reference evidence="1 2" key="1">
    <citation type="submission" date="2015-03" db="EMBL/GenBank/DDBJ databases">
        <title>RNA-seq based gene annotation and comparative genomics of four Zymoseptoria species reveal species-specific pathogenicity related genes and transposable element activity.</title>
        <authorList>
            <person name="Grandaubert J."/>
            <person name="Bhattacharyya A."/>
            <person name="Stukenbrock E.H."/>
        </authorList>
    </citation>
    <scope>NUCLEOTIDE SEQUENCE [LARGE SCALE GENOMIC DNA]</scope>
    <source>
        <strain evidence="1 2">Zb18110</strain>
    </source>
</reference>
<evidence type="ECO:0000313" key="2">
    <source>
        <dbReference type="Proteomes" id="UP000033647"/>
    </source>
</evidence>
<dbReference type="Proteomes" id="UP000033647">
    <property type="component" value="Unassembled WGS sequence"/>
</dbReference>
<dbReference type="OrthoDB" id="2400485at2759"/>
<name>A0A0F4GFY7_9PEZI</name>